<dbReference type="RefSeq" id="XP_004987722.1">
    <property type="nucleotide sequence ID" value="XM_004987665.1"/>
</dbReference>
<proteinExistence type="predicted"/>
<feature type="compositionally biased region" description="Basic residues" evidence="1">
    <location>
        <begin position="140"/>
        <end position="158"/>
    </location>
</feature>
<feature type="compositionally biased region" description="Basic and acidic residues" evidence="1">
    <location>
        <begin position="114"/>
        <end position="126"/>
    </location>
</feature>
<name>F2USS8_SALR5</name>
<evidence type="ECO:0000313" key="2">
    <source>
        <dbReference type="EMBL" id="EGD81187.1"/>
    </source>
</evidence>
<accession>F2USS8</accession>
<dbReference type="Proteomes" id="UP000007799">
    <property type="component" value="Unassembled WGS sequence"/>
</dbReference>
<organism evidence="3">
    <name type="scientific">Salpingoeca rosetta (strain ATCC 50818 / BSB-021)</name>
    <dbReference type="NCBI Taxonomy" id="946362"/>
    <lineage>
        <taxon>Eukaryota</taxon>
        <taxon>Choanoflagellata</taxon>
        <taxon>Craspedida</taxon>
        <taxon>Salpingoecidae</taxon>
        <taxon>Salpingoeca</taxon>
    </lineage>
</organism>
<dbReference type="EMBL" id="GL832996">
    <property type="protein sequence ID" value="EGD81187.1"/>
    <property type="molecule type" value="Genomic_DNA"/>
</dbReference>
<keyword evidence="3" id="KW-1185">Reference proteome</keyword>
<dbReference type="GeneID" id="16068241"/>
<dbReference type="KEGG" id="sre:PTSG_11224"/>
<sequence length="158" mass="18349">MDPITIGILYSGYKLIKKCRQIDQLGKLAEEAKTLRDSIKNAPRTRAKLDTLIHNAELRKQKQQNGLVLQVTLSVCGADLLEDFADAFEILLDELDEADGDCGAMDGYDEEQDEKEKDEEQKERKELRKRLKELEERYRKIAGRQRKQSQKKQKKLKQ</sequence>
<dbReference type="AlphaFoldDB" id="F2USS8"/>
<gene>
    <name evidence="2" type="ORF">PTSG_11224</name>
</gene>
<protein>
    <submittedName>
        <fullName evidence="2">Uncharacterized protein</fullName>
    </submittedName>
</protein>
<dbReference type="InParanoid" id="F2USS8"/>
<feature type="region of interest" description="Disordered" evidence="1">
    <location>
        <begin position="138"/>
        <end position="158"/>
    </location>
</feature>
<feature type="region of interest" description="Disordered" evidence="1">
    <location>
        <begin position="101"/>
        <end position="126"/>
    </location>
</feature>
<evidence type="ECO:0000313" key="3">
    <source>
        <dbReference type="Proteomes" id="UP000007799"/>
    </source>
</evidence>
<evidence type="ECO:0000256" key="1">
    <source>
        <dbReference type="SAM" id="MobiDB-lite"/>
    </source>
</evidence>
<reference evidence="2" key="1">
    <citation type="submission" date="2009-08" db="EMBL/GenBank/DDBJ databases">
        <title>Annotation of Salpingoeca rosetta.</title>
        <authorList>
            <consortium name="The Broad Institute Genome Sequencing Platform"/>
            <person name="Russ C."/>
            <person name="Cuomo C."/>
            <person name="Burger G."/>
            <person name="Gray M.W."/>
            <person name="Holland P.W.H."/>
            <person name="King N."/>
            <person name="Lang F.B.F."/>
            <person name="Roger A.J."/>
            <person name="Ruiz-Trillo I."/>
            <person name="Young S.K."/>
            <person name="Zeng Q."/>
            <person name="Gargeya S."/>
            <person name="Alvarado L."/>
            <person name="Berlin A."/>
            <person name="Chapman S.B."/>
            <person name="Chen Z."/>
            <person name="Freedman E."/>
            <person name="Gellesch M."/>
            <person name="Goldberg J."/>
            <person name="Griggs A."/>
            <person name="Gujja S."/>
            <person name="Heilman E."/>
            <person name="Heiman D."/>
            <person name="Howarth C."/>
            <person name="Mehta T."/>
            <person name="Neiman D."/>
            <person name="Pearson M."/>
            <person name="Roberts A."/>
            <person name="Saif S."/>
            <person name="Shea T."/>
            <person name="Shenoy N."/>
            <person name="Sisk P."/>
            <person name="Stolte C."/>
            <person name="Sykes S."/>
            <person name="White J."/>
            <person name="Yandava C."/>
            <person name="Haas B."/>
            <person name="Nusbaum C."/>
            <person name="Birren B."/>
        </authorList>
    </citation>
    <scope>NUCLEOTIDE SEQUENCE [LARGE SCALE GENOMIC DNA]</scope>
    <source>
        <strain evidence="2">ATCC 50818</strain>
    </source>
</reference>